<dbReference type="AlphaFoldDB" id="A0A2T0UGW6"/>
<protein>
    <submittedName>
        <fullName evidence="1">Uncharacterized protein</fullName>
    </submittedName>
</protein>
<reference evidence="1 2" key="1">
    <citation type="submission" date="2018-03" db="EMBL/GenBank/DDBJ databases">
        <title>Genomic Encyclopedia of Type Strains, Phase III (KMG-III): the genomes of soil and plant-associated and newly described type strains.</title>
        <authorList>
            <person name="Whitman W."/>
        </authorList>
    </citation>
    <scope>NUCLEOTIDE SEQUENCE [LARGE SCALE GENOMIC DNA]</scope>
    <source>
        <strain evidence="1 2">CGMCC 4.7067</strain>
    </source>
</reference>
<dbReference type="OrthoDB" id="116741at2"/>
<evidence type="ECO:0000313" key="1">
    <source>
        <dbReference type="EMBL" id="PRY57190.1"/>
    </source>
</evidence>
<comment type="caution">
    <text evidence="1">The sequence shown here is derived from an EMBL/GenBank/DDBJ whole genome shotgun (WGS) entry which is preliminary data.</text>
</comment>
<dbReference type="RefSeq" id="WP_106365201.1">
    <property type="nucleotide sequence ID" value="NZ_PVTJ01000007.1"/>
</dbReference>
<keyword evidence="2" id="KW-1185">Reference proteome</keyword>
<organism evidence="1 2">
    <name type="scientific">Glycomyces artemisiae</name>
    <dbReference type="NCBI Taxonomy" id="1076443"/>
    <lineage>
        <taxon>Bacteria</taxon>
        <taxon>Bacillati</taxon>
        <taxon>Actinomycetota</taxon>
        <taxon>Actinomycetes</taxon>
        <taxon>Glycomycetales</taxon>
        <taxon>Glycomycetaceae</taxon>
        <taxon>Glycomyces</taxon>
    </lineage>
</organism>
<sequence length="202" mass="22541">MSEQSALEKFQTLPAAVREKVETAISDAKIELKLRVGLMLADQKETAEHKVTTAGRVGAKSGEVSELTVIMPLKSDGAARLRKFFKVIDGNLAGAGQVGTLHNMRFVFLENDTKLLFATAYDGEWDPYIDDFATKIPEFMDYLFRNVEGWPGIASPDVKDFIVKYQIPAEAWFVSHPNLTVAEANRLKRQDETVQSFLADLN</sequence>
<proteinExistence type="predicted"/>
<dbReference type="EMBL" id="PVTJ01000007">
    <property type="protein sequence ID" value="PRY57190.1"/>
    <property type="molecule type" value="Genomic_DNA"/>
</dbReference>
<gene>
    <name evidence="1" type="ORF">B0I28_10736</name>
</gene>
<evidence type="ECO:0000313" key="2">
    <source>
        <dbReference type="Proteomes" id="UP000238176"/>
    </source>
</evidence>
<name>A0A2T0UGW6_9ACTN</name>
<accession>A0A2T0UGW6</accession>
<dbReference type="Proteomes" id="UP000238176">
    <property type="component" value="Unassembled WGS sequence"/>
</dbReference>